<organism evidence="1 2">
    <name type="scientific">Sulfurimonas paralvinellae</name>
    <dbReference type="NCBI Taxonomy" id="317658"/>
    <lineage>
        <taxon>Bacteria</taxon>
        <taxon>Pseudomonadati</taxon>
        <taxon>Campylobacterota</taxon>
        <taxon>Epsilonproteobacteria</taxon>
        <taxon>Campylobacterales</taxon>
        <taxon>Sulfurimonadaceae</taxon>
        <taxon>Sulfurimonas</taxon>
    </lineage>
</organism>
<dbReference type="AlphaFoldDB" id="A0A7M1BCK5"/>
<keyword evidence="2" id="KW-1185">Reference proteome</keyword>
<accession>A0A7M1BCK5</accession>
<reference evidence="1 2" key="1">
    <citation type="submission" date="2019-07" db="EMBL/GenBank/DDBJ databases">
        <title>Sulfurimonas paralvinellae sp. nov., a novel mesophilic, hydrogen- and sulfur-oxidizing chemolithoautotroph within the Epsilonproteo- bacteria isolated from a deep-sea hydrothermal vent polychaete nest, reclassification of Thiomicrospira denitrificans as Sulfurimonas denitrificans comb. nov. and emended description of the genus Sulfurimonas.</title>
        <authorList>
            <person name="Wang S."/>
            <person name="Jiang L."/>
            <person name="Shao Z."/>
        </authorList>
    </citation>
    <scope>NUCLEOTIDE SEQUENCE [LARGE SCALE GENOMIC DNA]</scope>
    <source>
        <strain evidence="1 2">GO25</strain>
    </source>
</reference>
<proteinExistence type="predicted"/>
<evidence type="ECO:0000313" key="1">
    <source>
        <dbReference type="EMBL" id="QOP46538.1"/>
    </source>
</evidence>
<dbReference type="RefSeq" id="WP_193110798.1">
    <property type="nucleotide sequence ID" value="NZ_CP041406.1"/>
</dbReference>
<name>A0A7M1BCK5_9BACT</name>
<gene>
    <name evidence="1" type="ORF">FM071_09640</name>
</gene>
<protein>
    <submittedName>
        <fullName evidence="1">Uncharacterized protein</fullName>
    </submittedName>
</protein>
<dbReference type="EMBL" id="CP041406">
    <property type="protein sequence ID" value="QOP46538.1"/>
    <property type="molecule type" value="Genomic_DNA"/>
</dbReference>
<dbReference type="KEGG" id="spal:FM071_09640"/>
<evidence type="ECO:0000313" key="2">
    <source>
        <dbReference type="Proteomes" id="UP000593580"/>
    </source>
</evidence>
<sequence>MHANKKTTFIFENSSLDLHKTITSTLDNGGAVTFLLKDAIEFIFYNKYANEKEFLLHLYHTNSLTQNALECFLKHMMFSKDTAKNFVRWQRKKALL</sequence>
<dbReference type="Proteomes" id="UP000593580">
    <property type="component" value="Chromosome"/>
</dbReference>